<dbReference type="Gene3D" id="1.20.1280.50">
    <property type="match status" value="1"/>
</dbReference>
<sequence>MVFIKKKFLKSKVENVEDTNETYLLDLPELALECILERLQPIELCKVAEVCKPLRDRCWSDYLWERHMKKKWGGVIGQAACREWKWQSSMRKDFHQKKKKNLLKSLSVVCSTSWTRAKAKNGLTLKSLPMDSIMSWYLCLEGGKFWFPAQNGHVGFMLSCYDAELCYDCFTDTFQARYPPHGPRAPVIEQFVHWDRIRAPPIDNPAHNLHASDCLDKLHPGDHVEIQWRRNKEFPYGWWYGVVGHLETCDKIGKSLPLS</sequence>
<accession>A0A835H7M5</accession>
<evidence type="ECO:0000313" key="2">
    <source>
        <dbReference type="EMBL" id="KAF9594141.1"/>
    </source>
</evidence>
<dbReference type="Pfam" id="PF00646">
    <property type="entry name" value="F-box"/>
    <property type="match status" value="1"/>
</dbReference>
<name>A0A835H7M5_9MAGN</name>
<protein>
    <recommendedName>
        <fullName evidence="1">F-box domain-containing protein</fullName>
    </recommendedName>
</protein>
<comment type="caution">
    <text evidence="2">The sequence shown here is derived from an EMBL/GenBank/DDBJ whole genome shotgun (WGS) entry which is preliminary data.</text>
</comment>
<dbReference type="SUPFAM" id="SSF81383">
    <property type="entry name" value="F-box domain"/>
    <property type="match status" value="1"/>
</dbReference>
<organism evidence="2 3">
    <name type="scientific">Coptis chinensis</name>
    <dbReference type="NCBI Taxonomy" id="261450"/>
    <lineage>
        <taxon>Eukaryota</taxon>
        <taxon>Viridiplantae</taxon>
        <taxon>Streptophyta</taxon>
        <taxon>Embryophyta</taxon>
        <taxon>Tracheophyta</taxon>
        <taxon>Spermatophyta</taxon>
        <taxon>Magnoliopsida</taxon>
        <taxon>Ranunculales</taxon>
        <taxon>Ranunculaceae</taxon>
        <taxon>Coptidoideae</taxon>
        <taxon>Coptis</taxon>
    </lineage>
</organism>
<dbReference type="AlphaFoldDB" id="A0A835H7M5"/>
<evidence type="ECO:0000259" key="1">
    <source>
        <dbReference type="PROSITE" id="PS50181"/>
    </source>
</evidence>
<dbReference type="PANTHER" id="PTHR31482">
    <property type="entry name" value="ESTS AU081301(E20138)"/>
    <property type="match status" value="1"/>
</dbReference>
<dbReference type="InterPro" id="IPR001810">
    <property type="entry name" value="F-box_dom"/>
</dbReference>
<dbReference type="EMBL" id="JADFTS010000008">
    <property type="protein sequence ID" value="KAF9594141.1"/>
    <property type="molecule type" value="Genomic_DNA"/>
</dbReference>
<dbReference type="SMART" id="SM00256">
    <property type="entry name" value="FBOX"/>
    <property type="match status" value="1"/>
</dbReference>
<proteinExistence type="predicted"/>
<gene>
    <name evidence="2" type="ORF">IFM89_028395</name>
</gene>
<keyword evidence="3" id="KW-1185">Reference proteome</keyword>
<dbReference type="OrthoDB" id="512036at2759"/>
<reference evidence="2 3" key="1">
    <citation type="submission" date="2020-10" db="EMBL/GenBank/DDBJ databases">
        <title>The Coptis chinensis genome and diversification of protoberbering-type alkaloids.</title>
        <authorList>
            <person name="Wang B."/>
            <person name="Shu S."/>
            <person name="Song C."/>
            <person name="Liu Y."/>
        </authorList>
    </citation>
    <scope>NUCLEOTIDE SEQUENCE [LARGE SCALE GENOMIC DNA]</scope>
    <source>
        <strain evidence="2">HL-2020</strain>
        <tissue evidence="2">Leaf</tissue>
    </source>
</reference>
<dbReference type="PANTHER" id="PTHR31482:SF2">
    <property type="entry name" value="F-BOX DOMAIN-CONTAINING PROTEIN"/>
    <property type="match status" value="1"/>
</dbReference>
<feature type="domain" description="F-box" evidence="1">
    <location>
        <begin position="21"/>
        <end position="67"/>
    </location>
</feature>
<dbReference type="Proteomes" id="UP000631114">
    <property type="component" value="Unassembled WGS sequence"/>
</dbReference>
<dbReference type="PROSITE" id="PS50181">
    <property type="entry name" value="FBOX"/>
    <property type="match status" value="1"/>
</dbReference>
<dbReference type="InterPro" id="IPR036047">
    <property type="entry name" value="F-box-like_dom_sf"/>
</dbReference>
<evidence type="ECO:0000313" key="3">
    <source>
        <dbReference type="Proteomes" id="UP000631114"/>
    </source>
</evidence>